<feature type="compositionally biased region" description="Polar residues" evidence="2">
    <location>
        <begin position="1292"/>
        <end position="1307"/>
    </location>
</feature>
<dbReference type="EMBL" id="KB446546">
    <property type="protein sequence ID" value="EME38755.1"/>
    <property type="molecule type" value="Genomic_DNA"/>
</dbReference>
<evidence type="ECO:0000256" key="1">
    <source>
        <dbReference type="ARBA" id="ARBA00022806"/>
    </source>
</evidence>
<accession>M2YII5</accession>
<name>M2YII5_DOTSN</name>
<dbReference type="OMA" id="HECNIEI"/>
<feature type="region of interest" description="Disordered" evidence="2">
    <location>
        <begin position="1270"/>
        <end position="1307"/>
    </location>
</feature>
<sequence length="1307" mass="145805">MSIDMNSRSGNKRKQPSDNAFAPLGSDGRGAVGDQHYENEVMANELGRKLEVKAGQKVTKLPAEYAGFERDHQRIYPDFLEIDEKHAFPLKAVHSGATMYRGTDIPNFGIGRKIAGVARNANQIMRMLIDDGQGGHITLGVAGHKYNTGVADLTVSHRPHTQRPQLIVDIVFERDSAGAPKKRVQCHIHAHSLQRSNDTVGFEMKMGDDIVPAHVPDTICDMYPDTKAARGSAEFPMFSTLITLNPRDHEPEDEGAWGNMVFMGITKDDLKALVVSAASGQPLAPAQMAVAALAAGPQHVLFLGSTDAKNKPEVNRLNEFSRAVFYATAHMGTYWYYTLAAGGRKLTDPKFPYSQVDPPRWLVKEWYIFTEDGIPVDWRPLTWEAFGQLNPVGLPDTSTFGNEHKIAVARELRKNELHLEALQKLTNSSHEVWGRFRASEHHNTYLVGITIEGPRESDFSSPEWGRNCFTDVMWEGHTIRMNSVVTDNMMGIAGKFAVCAKPLDGSAVRIPDGQILPITMRFPHDEKTFNRQLNAITILQQQQERKDGVHLPSAVLNSPRRVDQKTGWLRRHLSAKNLLHKYKNEIARHKLNKRQLAAAESCVNRGHDGAMIWGPPGTGKTFAQMAIVKALLVCGLRIMVTASSNNAVDNALHVFLTRNSLPEFDDSRVARFAGAISRQHAGTGLQNPEASEPAADDDGDEDMDVLQPAGKPYRGLWSDEMDAESEDMLNNTFEMVALSVGKGKQDLTKDWHGFHNKLQEFVKLRTAAMPTEDTTARGKKATADLKTARAAWESDVKPHREKAELFLDLQAQLNRPATVGVKHKRKEFAELNEYFGALYLQQHARLIFVTNSSAAHPLLAQNWSPDVALQDEAAQSTLGDTATMLAPYKECLRSWIQCGDHKQLRPVVTSKKANECLAAMTTSLFELKMLSMPTDAERDDGNCTMFDTQYRMHSQIAEWPSKEFYDGELKTADGVDDETELDKKVIDYLQPLADQGHWNKRRVIGLDISDASVSDRYRVRFLKDELELKSVYSEKYKDSDSTYNEMEVVATLDLAVGLLQKGVEPEEITIIAPYTGQLQRLKFCMRAWDDKEDLRLRDVIVLSTDACQGSENEIVIVNHVVNDRTNKQNLGFIHEPGKVNVQRTRPRRWIFYTGNFMDQHRSIKSGAGFITTDNVKNFRSLITSMVAEKDIMAFDAWKQVMLGENVPYRTFYKGNQHDGKLTCYTPLAPPARFQKGTALPADLDIASDGSLLDLRDEDLPVGLAGMAIQQPAAKKAKKKNPVNNGANKNRGVPTNTGRANPGSSSGW</sequence>
<dbReference type="eggNOG" id="KOG1801">
    <property type="taxonomic scope" value="Eukaryota"/>
</dbReference>
<organism evidence="5 6">
    <name type="scientific">Dothistroma septosporum (strain NZE10 / CBS 128990)</name>
    <name type="common">Red band needle blight fungus</name>
    <name type="synonym">Mycosphaerella pini</name>
    <dbReference type="NCBI Taxonomy" id="675120"/>
    <lineage>
        <taxon>Eukaryota</taxon>
        <taxon>Fungi</taxon>
        <taxon>Dikarya</taxon>
        <taxon>Ascomycota</taxon>
        <taxon>Pezizomycotina</taxon>
        <taxon>Dothideomycetes</taxon>
        <taxon>Dothideomycetidae</taxon>
        <taxon>Mycosphaerellales</taxon>
        <taxon>Mycosphaerellaceae</taxon>
        <taxon>Dothistroma</taxon>
    </lineage>
</organism>
<evidence type="ECO:0000259" key="3">
    <source>
        <dbReference type="Pfam" id="PF13086"/>
    </source>
</evidence>
<keyword evidence="1" id="KW-0067">ATP-binding</keyword>
<keyword evidence="6" id="KW-1185">Reference proteome</keyword>
<protein>
    <recommendedName>
        <fullName evidence="7">DNA2/NAM7 helicase-like C-terminal domain-containing protein</fullName>
    </recommendedName>
</protein>
<evidence type="ECO:0000313" key="5">
    <source>
        <dbReference type="EMBL" id="EME38755.1"/>
    </source>
</evidence>
<dbReference type="Proteomes" id="UP000016933">
    <property type="component" value="Unassembled WGS sequence"/>
</dbReference>
<dbReference type="HOGENOM" id="CLU_260999_0_0_1"/>
<feature type="region of interest" description="Disordered" evidence="2">
    <location>
        <begin position="680"/>
        <end position="716"/>
    </location>
</feature>
<dbReference type="Pfam" id="PF13086">
    <property type="entry name" value="AAA_11"/>
    <property type="match status" value="1"/>
</dbReference>
<evidence type="ECO:0000256" key="2">
    <source>
        <dbReference type="SAM" id="MobiDB-lite"/>
    </source>
</evidence>
<keyword evidence="1" id="KW-0378">Hydrolase</keyword>
<feature type="domain" description="DNA2/NAM7 helicase helicase" evidence="3">
    <location>
        <begin position="590"/>
        <end position="911"/>
    </location>
</feature>
<feature type="region of interest" description="Disordered" evidence="2">
    <location>
        <begin position="1"/>
        <end position="33"/>
    </location>
</feature>
<keyword evidence="1" id="KW-0547">Nucleotide-binding</keyword>
<dbReference type="OrthoDB" id="3946766at2759"/>
<dbReference type="PANTHER" id="PTHR10887">
    <property type="entry name" value="DNA2/NAM7 HELICASE FAMILY"/>
    <property type="match status" value="1"/>
</dbReference>
<keyword evidence="1" id="KW-0347">Helicase</keyword>
<evidence type="ECO:0008006" key="7">
    <source>
        <dbReference type="Google" id="ProtNLM"/>
    </source>
</evidence>
<feature type="compositionally biased region" description="Acidic residues" evidence="2">
    <location>
        <begin position="694"/>
        <end position="704"/>
    </location>
</feature>
<dbReference type="PANTHER" id="PTHR10887:SF495">
    <property type="entry name" value="HELICASE SENATAXIN ISOFORM X1-RELATED"/>
    <property type="match status" value="1"/>
</dbReference>
<gene>
    <name evidence="5" type="ORF">DOTSEDRAFT_38982</name>
</gene>
<reference evidence="6" key="1">
    <citation type="journal article" date="2012" name="PLoS Genet.">
        <title>The genomes of the fungal plant pathogens Cladosporium fulvum and Dothistroma septosporum reveal adaptation to different hosts and lifestyles but also signatures of common ancestry.</title>
        <authorList>
            <person name="de Wit P.J.G.M."/>
            <person name="van der Burgt A."/>
            <person name="Oekmen B."/>
            <person name="Stergiopoulos I."/>
            <person name="Abd-Elsalam K.A."/>
            <person name="Aerts A.L."/>
            <person name="Bahkali A.H."/>
            <person name="Beenen H.G."/>
            <person name="Chettri P."/>
            <person name="Cox M.P."/>
            <person name="Datema E."/>
            <person name="de Vries R.P."/>
            <person name="Dhillon B."/>
            <person name="Ganley A.R."/>
            <person name="Griffiths S.A."/>
            <person name="Guo Y."/>
            <person name="Hamelin R.C."/>
            <person name="Henrissat B."/>
            <person name="Kabir M.S."/>
            <person name="Jashni M.K."/>
            <person name="Kema G."/>
            <person name="Klaubauf S."/>
            <person name="Lapidus A."/>
            <person name="Levasseur A."/>
            <person name="Lindquist E."/>
            <person name="Mehrabi R."/>
            <person name="Ohm R.A."/>
            <person name="Owen T.J."/>
            <person name="Salamov A."/>
            <person name="Schwelm A."/>
            <person name="Schijlen E."/>
            <person name="Sun H."/>
            <person name="van den Burg H.A."/>
            <person name="van Ham R.C.H.J."/>
            <person name="Zhang S."/>
            <person name="Goodwin S.B."/>
            <person name="Grigoriev I.V."/>
            <person name="Collemare J."/>
            <person name="Bradshaw R.E."/>
        </authorList>
    </citation>
    <scope>NUCLEOTIDE SEQUENCE [LARGE SCALE GENOMIC DNA]</scope>
    <source>
        <strain evidence="6">NZE10 / CBS 128990</strain>
    </source>
</reference>
<reference evidence="5 6" key="2">
    <citation type="journal article" date="2012" name="PLoS Pathog.">
        <title>Diverse lifestyles and strategies of plant pathogenesis encoded in the genomes of eighteen Dothideomycetes fungi.</title>
        <authorList>
            <person name="Ohm R.A."/>
            <person name="Feau N."/>
            <person name="Henrissat B."/>
            <person name="Schoch C.L."/>
            <person name="Horwitz B.A."/>
            <person name="Barry K.W."/>
            <person name="Condon B.J."/>
            <person name="Copeland A.C."/>
            <person name="Dhillon B."/>
            <person name="Glaser F."/>
            <person name="Hesse C.N."/>
            <person name="Kosti I."/>
            <person name="LaButti K."/>
            <person name="Lindquist E.A."/>
            <person name="Lucas S."/>
            <person name="Salamov A.A."/>
            <person name="Bradshaw R.E."/>
            <person name="Ciuffetti L."/>
            <person name="Hamelin R.C."/>
            <person name="Kema G.H.J."/>
            <person name="Lawrence C."/>
            <person name="Scott J.A."/>
            <person name="Spatafora J.W."/>
            <person name="Turgeon B.G."/>
            <person name="de Wit P.J.G.M."/>
            <person name="Zhong S."/>
            <person name="Goodwin S.B."/>
            <person name="Grigoriev I.V."/>
        </authorList>
    </citation>
    <scope>NUCLEOTIDE SEQUENCE [LARGE SCALE GENOMIC DNA]</scope>
    <source>
        <strain evidence="6">NZE10 / CBS 128990</strain>
    </source>
</reference>
<dbReference type="CDD" id="cd18808">
    <property type="entry name" value="SF1_C_Upf1"/>
    <property type="match status" value="1"/>
</dbReference>
<dbReference type="InterPro" id="IPR027417">
    <property type="entry name" value="P-loop_NTPase"/>
</dbReference>
<dbReference type="InterPro" id="IPR045055">
    <property type="entry name" value="DNA2/NAM7-like"/>
</dbReference>
<evidence type="ECO:0000259" key="4">
    <source>
        <dbReference type="Pfam" id="PF13087"/>
    </source>
</evidence>
<feature type="domain" description="DNA2/NAM7 helicase-like C-terminal" evidence="4">
    <location>
        <begin position="923"/>
        <end position="1155"/>
    </location>
</feature>
<dbReference type="InterPro" id="IPR047187">
    <property type="entry name" value="SF1_C_Upf1"/>
</dbReference>
<dbReference type="Pfam" id="PF13087">
    <property type="entry name" value="AAA_12"/>
    <property type="match status" value="1"/>
</dbReference>
<dbReference type="InterPro" id="IPR041679">
    <property type="entry name" value="DNA2/NAM7-like_C"/>
</dbReference>
<evidence type="ECO:0000313" key="6">
    <source>
        <dbReference type="Proteomes" id="UP000016933"/>
    </source>
</evidence>
<dbReference type="Gene3D" id="3.40.50.300">
    <property type="entry name" value="P-loop containing nucleotide triphosphate hydrolases"/>
    <property type="match status" value="2"/>
</dbReference>
<proteinExistence type="predicted"/>
<dbReference type="InterPro" id="IPR041677">
    <property type="entry name" value="DNA2/NAM7_AAA_11"/>
</dbReference>
<dbReference type="GO" id="GO:0004386">
    <property type="term" value="F:helicase activity"/>
    <property type="evidence" value="ECO:0007669"/>
    <property type="project" value="InterPro"/>
</dbReference>
<dbReference type="SUPFAM" id="SSF52540">
    <property type="entry name" value="P-loop containing nucleoside triphosphate hydrolases"/>
    <property type="match status" value="1"/>
</dbReference>